<accession>I1ZJQ4</accession>
<dbReference type="HOGENOM" id="CLU_003690_0_1_9"/>
<dbReference type="InterPro" id="IPR012939">
    <property type="entry name" value="Glyco_hydro_92"/>
</dbReference>
<feature type="domain" description="Glycosyl hydrolase family 92 N-terminal" evidence="2">
    <location>
        <begin position="26"/>
        <end position="213"/>
    </location>
</feature>
<dbReference type="Gene3D" id="2.70.98.10">
    <property type="match status" value="1"/>
</dbReference>
<dbReference type="InterPro" id="IPR008928">
    <property type="entry name" value="6-hairpin_glycosidase_sf"/>
</dbReference>
<dbReference type="Pfam" id="PF17678">
    <property type="entry name" value="Glyco_hydro_92N"/>
    <property type="match status" value="1"/>
</dbReference>
<dbReference type="GO" id="GO:0030246">
    <property type="term" value="F:carbohydrate binding"/>
    <property type="evidence" value="ECO:0007669"/>
    <property type="project" value="InterPro"/>
</dbReference>
<dbReference type="InterPro" id="IPR041371">
    <property type="entry name" value="GH92_N"/>
</dbReference>
<dbReference type="InterPro" id="IPR014718">
    <property type="entry name" value="GH-type_carb-bd"/>
</dbReference>
<reference evidence="3 4" key="1">
    <citation type="journal article" date="2012" name="PLoS ONE">
        <title>Complete Genome and Transcriptomes of Streptococcus parasanguinis FW213: Phylogenic Relations and Potential Virulence Mechanisms.</title>
        <authorList>
            <person name="Geng J."/>
            <person name="Chiu C.H."/>
            <person name="Tang P."/>
            <person name="Chen Y."/>
            <person name="Shieh H.R."/>
            <person name="Hu S."/>
            <person name="Chen Y.Y."/>
        </authorList>
    </citation>
    <scope>NUCLEOTIDE SEQUENCE [LARGE SCALE GENOMIC DNA]</scope>
    <source>
        <strain evidence="3 4">FW213</strain>
    </source>
</reference>
<dbReference type="InterPro" id="IPR005887">
    <property type="entry name" value="GH92_a_mannosidase_put"/>
</dbReference>
<dbReference type="PANTHER" id="PTHR12143">
    <property type="entry name" value="PEPTIDE N-GLYCANASE PNGASE -RELATED"/>
    <property type="match status" value="1"/>
</dbReference>
<dbReference type="Pfam" id="PF07971">
    <property type="entry name" value="Glyco_hydro_92"/>
    <property type="match status" value="1"/>
</dbReference>
<dbReference type="Proteomes" id="UP000002865">
    <property type="component" value="Chromosome"/>
</dbReference>
<organism evidence="3 4">
    <name type="scientific">Streptococcus parasanguinis FW213</name>
    <dbReference type="NCBI Taxonomy" id="1114965"/>
    <lineage>
        <taxon>Bacteria</taxon>
        <taxon>Bacillati</taxon>
        <taxon>Bacillota</taxon>
        <taxon>Bacilli</taxon>
        <taxon>Lactobacillales</taxon>
        <taxon>Streptococcaceae</taxon>
        <taxon>Streptococcus</taxon>
    </lineage>
</organism>
<dbReference type="NCBIfam" id="TIGR01180">
    <property type="entry name" value="aman2_put"/>
    <property type="match status" value="1"/>
</dbReference>
<keyword evidence="3" id="KW-0378">Hydrolase</keyword>
<dbReference type="GO" id="GO:0000224">
    <property type="term" value="F:peptide-N4-(N-acetyl-beta-glucosaminyl)asparagine amidase activity"/>
    <property type="evidence" value="ECO:0007669"/>
    <property type="project" value="TreeGrafter"/>
</dbReference>
<dbReference type="KEGG" id="scf:Spaf_0255"/>
<dbReference type="EMBL" id="CP003122">
    <property type="protein sequence ID" value="AFJ25278.1"/>
    <property type="molecule type" value="Genomic_DNA"/>
</dbReference>
<dbReference type="Gene3D" id="1.20.1050.60">
    <property type="entry name" value="alpha-1,2-mannosidase"/>
    <property type="match status" value="1"/>
</dbReference>
<evidence type="ECO:0000259" key="2">
    <source>
        <dbReference type="Pfam" id="PF17678"/>
    </source>
</evidence>
<dbReference type="InterPro" id="IPR050883">
    <property type="entry name" value="PNGase"/>
</dbReference>
<gene>
    <name evidence="3" type="ORF">Spaf_0255</name>
</gene>
<evidence type="ECO:0000313" key="3">
    <source>
        <dbReference type="EMBL" id="AFJ25278.1"/>
    </source>
</evidence>
<dbReference type="GO" id="GO:0006516">
    <property type="term" value="P:glycoprotein catabolic process"/>
    <property type="evidence" value="ECO:0007669"/>
    <property type="project" value="TreeGrafter"/>
</dbReference>
<dbReference type="PANTHER" id="PTHR12143:SF43">
    <property type="entry name" value="PUTATIVE-RELATED"/>
    <property type="match status" value="1"/>
</dbReference>
<dbReference type="PATRIC" id="fig|1114965.3.peg.247"/>
<protein>
    <submittedName>
        <fullName evidence="3">Glycosyl hydrolase</fullName>
    </submittedName>
</protein>
<feature type="domain" description="Glycosyl hydrolase family 92" evidence="1">
    <location>
        <begin position="239"/>
        <end position="703"/>
    </location>
</feature>
<dbReference type="GO" id="GO:0005829">
    <property type="term" value="C:cytosol"/>
    <property type="evidence" value="ECO:0007669"/>
    <property type="project" value="TreeGrafter"/>
</dbReference>
<sequence length="709" mass="81420">MFQEKHRSFKVDEEKGDKMRTHCQTIDTRWGSDNHPHYSHGNTLPYTGVPFGMNYFLPQTTHEQGAWFFNPNLPIFQGFRLTHQPSPWIGDYTWCLITPITGEIASSDLFRRQSSYSMKEAIFQPHYLRIFSERYQIQSELVPSRYGAVMHFRAPERLTLCFHAAKELEDLTLTDQTCHFRILDQAHTADTSYSFYLQWQFSQPIENVTHIDQDLFLTFASKEVTVQLGTSYLSQDMAHSHLPNLSLEEAKKEAADQWNQLLKRIEVKDAGGRDQAFFDHCLYRLLLFPQTFYETDTEGNDWHLDVTHNEIKPGKAYTNIGFWDLFRTSFPLFSLVYTDYYRHFLEGFLNTYKDTGFLPKWLAPDERGMMPGTLIDGVFADAVTKGIAPDLHENMLTAMLQTAQKTDPHQHFGRHGNESYKALGYLPDDFHESVSHSLDYAYSDFCIATVAKQLDQTETATRYAASSLSYRTLYDAQTGFMRARSTNGNFKEPFSPTSWGGDYAECSATQATFGALHDLSGLIELMGGKKSFTQRLLDLANQRPQFDVRGYGYEIHEMSEMAQAPFGQIAISNQPSFHIPYLFRHSLHPEYTNLLIHQIRSQAFHQDFQAYPGDEDNGSLSAWYIWSALGLYPTCPGKPIYDLGLPLFKEVLLHLPNQELKICANSHTAGAYFIQKALLDGKEKQEVSHQDLLEAQLLQFDLSWLPPHA</sequence>
<dbReference type="PaxDb" id="1114965-Spaf_0255"/>
<dbReference type="Gene3D" id="3.30.2080.10">
    <property type="entry name" value="GH92 mannosidase domain"/>
    <property type="match status" value="1"/>
</dbReference>
<dbReference type="eggNOG" id="COG3537">
    <property type="taxonomic scope" value="Bacteria"/>
</dbReference>
<dbReference type="SUPFAM" id="SSF48208">
    <property type="entry name" value="Six-hairpin glycosidases"/>
    <property type="match status" value="1"/>
</dbReference>
<dbReference type="AlphaFoldDB" id="I1ZJQ4"/>
<dbReference type="Gene3D" id="1.20.1610.10">
    <property type="entry name" value="alpha-1,2-mannosidases domains"/>
    <property type="match status" value="1"/>
</dbReference>
<name>I1ZJQ4_STRPA</name>
<dbReference type="STRING" id="1114965.Spaf_0255"/>
<evidence type="ECO:0000313" key="4">
    <source>
        <dbReference type="Proteomes" id="UP000002865"/>
    </source>
</evidence>
<proteinExistence type="predicted"/>
<dbReference type="GO" id="GO:0005975">
    <property type="term" value="P:carbohydrate metabolic process"/>
    <property type="evidence" value="ECO:0007669"/>
    <property type="project" value="InterPro"/>
</dbReference>
<evidence type="ECO:0000259" key="1">
    <source>
        <dbReference type="Pfam" id="PF07971"/>
    </source>
</evidence>